<name>A0A1G1WQ74_9BACT</name>
<feature type="domain" description="Glycosyltransferase subfamily 4-like N-terminal" evidence="3">
    <location>
        <begin position="16"/>
        <end position="183"/>
    </location>
</feature>
<dbReference type="Proteomes" id="UP000178068">
    <property type="component" value="Unassembled WGS sequence"/>
</dbReference>
<dbReference type="Pfam" id="PF00534">
    <property type="entry name" value="Glycos_transf_1"/>
    <property type="match status" value="1"/>
</dbReference>
<gene>
    <name evidence="4" type="ORF">A3F35_00385</name>
</gene>
<protein>
    <recommendedName>
        <fullName evidence="6">Glycosyl transferase family 1 domain-containing protein</fullName>
    </recommendedName>
</protein>
<dbReference type="PANTHER" id="PTHR46401:SF2">
    <property type="entry name" value="GLYCOSYLTRANSFERASE WBBK-RELATED"/>
    <property type="match status" value="1"/>
</dbReference>
<feature type="domain" description="Glycosyl transferase family 1" evidence="2">
    <location>
        <begin position="198"/>
        <end position="358"/>
    </location>
</feature>
<evidence type="ECO:0000259" key="3">
    <source>
        <dbReference type="Pfam" id="PF13439"/>
    </source>
</evidence>
<dbReference type="STRING" id="1802603.A3F35_00385"/>
<dbReference type="SUPFAM" id="SSF53756">
    <property type="entry name" value="UDP-Glycosyltransferase/glycogen phosphorylase"/>
    <property type="match status" value="1"/>
</dbReference>
<comment type="caution">
    <text evidence="4">The sequence shown here is derived from an EMBL/GenBank/DDBJ whole genome shotgun (WGS) entry which is preliminary data.</text>
</comment>
<dbReference type="Pfam" id="PF13439">
    <property type="entry name" value="Glyco_transf_4"/>
    <property type="match status" value="1"/>
</dbReference>
<evidence type="ECO:0000259" key="2">
    <source>
        <dbReference type="Pfam" id="PF00534"/>
    </source>
</evidence>
<dbReference type="EMBL" id="MHCZ01000029">
    <property type="protein sequence ID" value="OGY29500.1"/>
    <property type="molecule type" value="Genomic_DNA"/>
</dbReference>
<evidence type="ECO:0008006" key="6">
    <source>
        <dbReference type="Google" id="ProtNLM"/>
    </source>
</evidence>
<dbReference type="GO" id="GO:0016757">
    <property type="term" value="F:glycosyltransferase activity"/>
    <property type="evidence" value="ECO:0007669"/>
    <property type="project" value="InterPro"/>
</dbReference>
<dbReference type="AlphaFoldDB" id="A0A1G1WQ74"/>
<evidence type="ECO:0000256" key="1">
    <source>
        <dbReference type="ARBA" id="ARBA00022679"/>
    </source>
</evidence>
<dbReference type="CDD" id="cd03809">
    <property type="entry name" value="GT4_MtfB-like"/>
    <property type="match status" value="1"/>
</dbReference>
<dbReference type="Gene3D" id="3.40.50.2000">
    <property type="entry name" value="Glycogen Phosphorylase B"/>
    <property type="match status" value="2"/>
</dbReference>
<keyword evidence="1" id="KW-0808">Transferase</keyword>
<dbReference type="PANTHER" id="PTHR46401">
    <property type="entry name" value="GLYCOSYLTRANSFERASE WBBK-RELATED"/>
    <property type="match status" value="1"/>
</dbReference>
<dbReference type="InterPro" id="IPR001296">
    <property type="entry name" value="Glyco_trans_1"/>
</dbReference>
<evidence type="ECO:0000313" key="4">
    <source>
        <dbReference type="EMBL" id="OGY29500.1"/>
    </source>
</evidence>
<organism evidence="4 5">
    <name type="scientific">Candidatus Woykebacteria bacterium RIFCSPHIGHO2_12_FULL_45_10</name>
    <dbReference type="NCBI Taxonomy" id="1802603"/>
    <lineage>
        <taxon>Bacteria</taxon>
        <taxon>Candidatus Woykeibacteriota</taxon>
    </lineage>
</organism>
<reference evidence="4 5" key="1">
    <citation type="journal article" date="2016" name="Nat. Commun.">
        <title>Thousands of microbial genomes shed light on interconnected biogeochemical processes in an aquifer system.</title>
        <authorList>
            <person name="Anantharaman K."/>
            <person name="Brown C.T."/>
            <person name="Hug L.A."/>
            <person name="Sharon I."/>
            <person name="Castelle C.J."/>
            <person name="Probst A.J."/>
            <person name="Thomas B.C."/>
            <person name="Singh A."/>
            <person name="Wilkins M.J."/>
            <person name="Karaoz U."/>
            <person name="Brodie E.L."/>
            <person name="Williams K.H."/>
            <person name="Hubbard S.S."/>
            <person name="Banfield J.F."/>
        </authorList>
    </citation>
    <scope>NUCLEOTIDE SEQUENCE [LARGE SCALE GENOMIC DNA]</scope>
</reference>
<dbReference type="FunFam" id="3.40.50.2000:FF:000119">
    <property type="entry name" value="Glycosyl transferase group 1"/>
    <property type="match status" value="1"/>
</dbReference>
<sequence>MKIFIEGSALFKERTGVVQYTKRLVEATARTYPEHSYTVFGFKFFTRPLPQNPFPKKLGIRFKIVRLVPGRGYNLLFKWGVAPPIDLLLRSCPDIVFFPNFVRWPVISRKTKTLLAVHDLSFVHFGQFTHPKNLPYMLKHVSRSINHASHILTISESSKRQIIEHYKVNPEKISIVTPAIDHAEFFPRTQNEISMIRKKYKLPTKYILYASTLEPRKNVEGILQAYAALDEKLKKTNGLVLTGGKGWKDESILKTIAELKNIGENITQTGYAPDEDLPAIYSGASLFVYPSFYEGFGIPLLEAMACGVPVICSDNSSLPEVVGDAAILIKAESAQAITKAISKVLSDSKLAKSLRQKGFAQAKKFTWEKSATKLLKVFQKLA</sequence>
<dbReference type="InterPro" id="IPR028098">
    <property type="entry name" value="Glyco_trans_4-like_N"/>
</dbReference>
<proteinExistence type="predicted"/>
<evidence type="ECO:0000313" key="5">
    <source>
        <dbReference type="Proteomes" id="UP000178068"/>
    </source>
</evidence>
<accession>A0A1G1WQ74</accession>